<comment type="caution">
    <text evidence="1">The sequence shown here is derived from an EMBL/GenBank/DDBJ whole genome shotgun (WGS) entry which is preliminary data.</text>
</comment>
<proteinExistence type="predicted"/>
<gene>
    <name evidence="1" type="ORF">G0P99_04815</name>
</gene>
<accession>A0A6B2NP33</accession>
<evidence type="ECO:0000313" key="1">
    <source>
        <dbReference type="EMBL" id="NDW44269.1"/>
    </source>
</evidence>
<sequence>MQMKIKFTPMRHDDRLELWVSGDTLIINGEAFDFGAIPEGASLPCGAVACSWLVSDVERIGGEIELTLILPHDANAPPETRNPEPVHVKDGLVPVPHFDAGYAQ</sequence>
<dbReference type="AlphaFoldDB" id="A0A6B2NP33"/>
<name>A0A6B2NP33_9RHOB</name>
<reference evidence="1" key="1">
    <citation type="submission" date="2020-02" db="EMBL/GenBank/DDBJ databases">
        <title>Delineation of the pyrene-degrading pathway in Roseobacter clade bacteria by genomic analysis.</title>
        <authorList>
            <person name="Zhou H."/>
            <person name="Wang H."/>
        </authorList>
    </citation>
    <scope>NUCLEOTIDE SEQUENCE</scope>
    <source>
        <strain evidence="1">PrR005</strain>
    </source>
</reference>
<protein>
    <submittedName>
        <fullName evidence="1">Uncharacterized protein</fullName>
    </submittedName>
</protein>
<dbReference type="EMBL" id="JAAGOX010000007">
    <property type="protein sequence ID" value="NDW44269.1"/>
    <property type="molecule type" value="Genomic_DNA"/>
</dbReference>
<organism evidence="1">
    <name type="scientific">Ruegeria sp. PrR005</name>
    <dbReference type="NCBI Taxonomy" id="2706882"/>
    <lineage>
        <taxon>Bacteria</taxon>
        <taxon>Pseudomonadati</taxon>
        <taxon>Pseudomonadota</taxon>
        <taxon>Alphaproteobacteria</taxon>
        <taxon>Rhodobacterales</taxon>
        <taxon>Roseobacteraceae</taxon>
        <taxon>Ruegeria</taxon>
    </lineage>
</organism>